<dbReference type="SUPFAM" id="SSF46785">
    <property type="entry name" value="Winged helix' DNA-binding domain"/>
    <property type="match status" value="1"/>
</dbReference>
<dbReference type="PRINTS" id="PR00778">
    <property type="entry name" value="HTHARSR"/>
</dbReference>
<evidence type="ECO:0000259" key="1">
    <source>
        <dbReference type="SMART" id="SM00418"/>
    </source>
</evidence>
<keyword evidence="3" id="KW-1185">Reference proteome</keyword>
<dbReference type="RefSeq" id="WP_153250511.1">
    <property type="nucleotide sequence ID" value="NZ_CP044205.1"/>
</dbReference>
<evidence type="ECO:0000313" key="2">
    <source>
        <dbReference type="EMBL" id="QFY44548.1"/>
    </source>
</evidence>
<reference evidence="2 3" key="1">
    <citation type="submission" date="2019-09" db="EMBL/GenBank/DDBJ databases">
        <title>Ecophysiology of the spiral-shaped methanotroph Methylospira mobilis as revealed by the complete genome sequence.</title>
        <authorList>
            <person name="Oshkin I.Y."/>
            <person name="Dedysh S.N."/>
            <person name="Miroshnikov K."/>
            <person name="Danilova O.V."/>
            <person name="Hakobyan A."/>
            <person name="Liesack W."/>
        </authorList>
    </citation>
    <scope>NUCLEOTIDE SEQUENCE [LARGE SCALE GENOMIC DNA]</scope>
    <source>
        <strain evidence="2 3">Shm1</strain>
    </source>
</reference>
<dbReference type="SMART" id="SM00418">
    <property type="entry name" value="HTH_ARSR"/>
    <property type="match status" value="1"/>
</dbReference>
<dbReference type="AlphaFoldDB" id="A0A5Q0BR40"/>
<dbReference type="InterPro" id="IPR011991">
    <property type="entry name" value="ArsR-like_HTH"/>
</dbReference>
<dbReference type="OrthoDB" id="8565358at2"/>
<protein>
    <submittedName>
        <fullName evidence="2">Helix-turn-helix transcriptional regulator</fullName>
    </submittedName>
</protein>
<dbReference type="Proteomes" id="UP000325755">
    <property type="component" value="Chromosome"/>
</dbReference>
<dbReference type="KEGG" id="mmob:F6R98_19530"/>
<organism evidence="2 3">
    <name type="scientific">Candidatus Methylospira mobilis</name>
    <dbReference type="NCBI Taxonomy" id="1808979"/>
    <lineage>
        <taxon>Bacteria</taxon>
        <taxon>Pseudomonadati</taxon>
        <taxon>Pseudomonadota</taxon>
        <taxon>Gammaproteobacteria</taxon>
        <taxon>Methylococcales</taxon>
        <taxon>Methylococcaceae</taxon>
        <taxon>Candidatus Methylospira</taxon>
    </lineage>
</organism>
<evidence type="ECO:0000313" key="3">
    <source>
        <dbReference type="Proteomes" id="UP000325755"/>
    </source>
</evidence>
<dbReference type="InParanoid" id="A0A5Q0BR40"/>
<gene>
    <name evidence="2" type="ORF">F6R98_19530</name>
</gene>
<dbReference type="GO" id="GO:0003700">
    <property type="term" value="F:DNA-binding transcription factor activity"/>
    <property type="evidence" value="ECO:0007669"/>
    <property type="project" value="InterPro"/>
</dbReference>
<dbReference type="Pfam" id="PF12840">
    <property type="entry name" value="HTH_20"/>
    <property type="match status" value="1"/>
</dbReference>
<dbReference type="InterPro" id="IPR036388">
    <property type="entry name" value="WH-like_DNA-bd_sf"/>
</dbReference>
<dbReference type="EMBL" id="CP044205">
    <property type="protein sequence ID" value="QFY44548.1"/>
    <property type="molecule type" value="Genomic_DNA"/>
</dbReference>
<name>A0A5Q0BR40_9GAMM</name>
<accession>A0A5Q0BR40</accession>
<dbReference type="InterPro" id="IPR001845">
    <property type="entry name" value="HTH_ArsR_DNA-bd_dom"/>
</dbReference>
<proteinExistence type="predicted"/>
<dbReference type="CDD" id="cd00090">
    <property type="entry name" value="HTH_ARSR"/>
    <property type="match status" value="1"/>
</dbReference>
<dbReference type="Gene3D" id="1.10.10.10">
    <property type="entry name" value="Winged helix-like DNA-binding domain superfamily/Winged helix DNA-binding domain"/>
    <property type="match status" value="1"/>
</dbReference>
<dbReference type="InterPro" id="IPR036390">
    <property type="entry name" value="WH_DNA-bd_sf"/>
</dbReference>
<feature type="domain" description="HTH arsR-type" evidence="1">
    <location>
        <begin position="16"/>
        <end position="98"/>
    </location>
</feature>
<sequence length="126" mass="14287">MRVLYHPPVEEITVEGILHAFSDPVRIEIYVNLATAECARNCSAFLNIQKRTLPKSTLSQHFRILREAGLIRSERKGVELINSTRCAELKDRFGPMILSIVEAYSKQQNDPAQTSQTLCQESNLQT</sequence>